<keyword evidence="7" id="KW-1185">Reference proteome</keyword>
<dbReference type="EMBL" id="MLAK01000740">
    <property type="protein sequence ID" value="OHT05964.1"/>
    <property type="molecule type" value="Genomic_DNA"/>
</dbReference>
<comment type="caution">
    <text evidence="6">The sequence shown here is derived from an EMBL/GenBank/DDBJ whole genome shotgun (WGS) entry which is preliminary data.</text>
</comment>
<dbReference type="SUPFAM" id="SSF160897">
    <property type="entry name" value="Taf5 N-terminal domain-like"/>
    <property type="match status" value="1"/>
</dbReference>
<dbReference type="Proteomes" id="UP000179807">
    <property type="component" value="Unassembled WGS sequence"/>
</dbReference>
<dbReference type="SUPFAM" id="SSF50978">
    <property type="entry name" value="WD40 repeat-like"/>
    <property type="match status" value="1"/>
</dbReference>
<dbReference type="GeneID" id="94839451"/>
<dbReference type="PANTHER" id="PTHR19879">
    <property type="entry name" value="TRANSCRIPTION INITIATION FACTOR TFIID"/>
    <property type="match status" value="1"/>
</dbReference>
<dbReference type="GO" id="GO:0005669">
    <property type="term" value="C:transcription factor TFIID complex"/>
    <property type="evidence" value="ECO:0007669"/>
    <property type="project" value="TreeGrafter"/>
</dbReference>
<dbReference type="InterPro" id="IPR036322">
    <property type="entry name" value="WD40_repeat_dom_sf"/>
</dbReference>
<evidence type="ECO:0000256" key="3">
    <source>
        <dbReference type="ARBA" id="ARBA00022737"/>
    </source>
</evidence>
<keyword evidence="3" id="KW-0677">Repeat</keyword>
<name>A0A1J4K8C5_9EUKA</name>
<keyword evidence="2 5" id="KW-0853">WD repeat</keyword>
<protein>
    <submittedName>
        <fullName evidence="6">Uncharacterized protein</fullName>
    </submittedName>
</protein>
<proteinExistence type="predicted"/>
<dbReference type="Gene3D" id="2.130.10.10">
    <property type="entry name" value="YVTN repeat-like/Quinoprotein amine dehydrogenase"/>
    <property type="match status" value="1"/>
</dbReference>
<dbReference type="VEuPathDB" id="TrichDB:TRFO_26103"/>
<dbReference type="PANTHER" id="PTHR19879:SF1">
    <property type="entry name" value="CANNONBALL-RELATED"/>
    <property type="match status" value="1"/>
</dbReference>
<dbReference type="Pfam" id="PF00400">
    <property type="entry name" value="WD40"/>
    <property type="match status" value="2"/>
</dbReference>
<dbReference type="SMART" id="SM00320">
    <property type="entry name" value="WD40"/>
    <property type="match status" value="4"/>
</dbReference>
<dbReference type="GO" id="GO:0016251">
    <property type="term" value="F:RNA polymerase II general transcription initiation factor activity"/>
    <property type="evidence" value="ECO:0007669"/>
    <property type="project" value="TreeGrafter"/>
</dbReference>
<evidence type="ECO:0000256" key="5">
    <source>
        <dbReference type="PROSITE-ProRule" id="PRU00221"/>
    </source>
</evidence>
<dbReference type="AlphaFoldDB" id="A0A1J4K8C5"/>
<evidence type="ECO:0000256" key="1">
    <source>
        <dbReference type="ARBA" id="ARBA00004123"/>
    </source>
</evidence>
<dbReference type="InterPro" id="IPR015943">
    <property type="entry name" value="WD40/YVTN_repeat-like_dom_sf"/>
</dbReference>
<evidence type="ECO:0000256" key="4">
    <source>
        <dbReference type="ARBA" id="ARBA00023242"/>
    </source>
</evidence>
<comment type="subcellular location">
    <subcellularLocation>
        <location evidence="1">Nucleus</location>
    </subcellularLocation>
</comment>
<organism evidence="6 7">
    <name type="scientific">Tritrichomonas foetus</name>
    <dbReference type="NCBI Taxonomy" id="1144522"/>
    <lineage>
        <taxon>Eukaryota</taxon>
        <taxon>Metamonada</taxon>
        <taxon>Parabasalia</taxon>
        <taxon>Tritrichomonadida</taxon>
        <taxon>Tritrichomonadidae</taxon>
        <taxon>Tritrichomonas</taxon>
    </lineage>
</organism>
<keyword evidence="4" id="KW-0539">Nucleus</keyword>
<dbReference type="OrthoDB" id="27537at2759"/>
<sequence length="495" mass="56326">MANTMREKVGHFAEIFNYDTNIKPQSITKKELLEFCLFLDSMPNEFSYSVSGRNLDDLISVYEEFRNHIISDDLLHAEFESCLFPFFCYLFLQYKKDGNQEYIEKVKSQLLPTIPPQFQDEANKFVNDDNFYQEFAPIISTQKFICKCSRSSARKFSDYLNKPENSQIRSLITSIIVLEDKDCSRPKKSYFLKFLKKAQKNGENLNILKTEVTNATLATCSPRMSSLFLVKNEQDLYELNIIQQKTKKVFIHAGTITTLSASSKSSVVFSGDIYGNAHLWSHSASVILPQVTTTVWSSCFSPSGGVFIFGCEDKIIRLYDTPNHQPARYFVGHNEAVTDVLFHHNCSLIGSCSIDNTVRLWDIREAKTVRLFISETPKAFAPAFSWDGKLIAFLDKDLVVCELSTSKTLMRIPLSNISYIQSIYFSTDNQHIFIVSQKGTIVAINITADAINNVEKPIIDLHSNIIASNMSITNDLFTVTSKCIDWVNDLQHTDI</sequence>
<evidence type="ECO:0000313" key="6">
    <source>
        <dbReference type="EMBL" id="OHT05964.1"/>
    </source>
</evidence>
<dbReference type="PROSITE" id="PS50294">
    <property type="entry name" value="WD_REPEATS_REGION"/>
    <property type="match status" value="1"/>
</dbReference>
<dbReference type="GO" id="GO:0006367">
    <property type="term" value="P:transcription initiation at RNA polymerase II promoter"/>
    <property type="evidence" value="ECO:0007669"/>
    <property type="project" value="TreeGrafter"/>
</dbReference>
<dbReference type="InterPro" id="IPR019775">
    <property type="entry name" value="WD40_repeat_CS"/>
</dbReference>
<dbReference type="PROSITE" id="PS50082">
    <property type="entry name" value="WD_REPEATS_2"/>
    <property type="match status" value="1"/>
</dbReference>
<dbReference type="PROSITE" id="PS00678">
    <property type="entry name" value="WD_REPEATS_1"/>
    <property type="match status" value="1"/>
</dbReference>
<evidence type="ECO:0000256" key="2">
    <source>
        <dbReference type="ARBA" id="ARBA00022574"/>
    </source>
</evidence>
<dbReference type="InterPro" id="IPR037264">
    <property type="entry name" value="TFIID_NTD2_sf"/>
</dbReference>
<reference evidence="6" key="1">
    <citation type="submission" date="2016-10" db="EMBL/GenBank/DDBJ databases">
        <authorList>
            <person name="Benchimol M."/>
            <person name="Almeida L.G."/>
            <person name="Vasconcelos A.T."/>
            <person name="Perreira-Neves A."/>
            <person name="Rosa I.A."/>
            <person name="Tasca T."/>
            <person name="Bogo M.R."/>
            <person name="de Souza W."/>
        </authorList>
    </citation>
    <scope>NUCLEOTIDE SEQUENCE [LARGE SCALE GENOMIC DNA]</scope>
    <source>
        <strain evidence="6">K</strain>
    </source>
</reference>
<accession>A0A1J4K8C5</accession>
<dbReference type="RefSeq" id="XP_068359100.1">
    <property type="nucleotide sequence ID" value="XM_068504747.1"/>
</dbReference>
<dbReference type="InterPro" id="IPR001680">
    <property type="entry name" value="WD40_rpt"/>
</dbReference>
<evidence type="ECO:0000313" key="7">
    <source>
        <dbReference type="Proteomes" id="UP000179807"/>
    </source>
</evidence>
<gene>
    <name evidence="6" type="ORF">TRFO_26103</name>
</gene>
<feature type="repeat" description="WD" evidence="5">
    <location>
        <begin position="330"/>
        <end position="371"/>
    </location>
</feature>